<name>A0AAV2AL90_9ARAC</name>
<reference evidence="3 4" key="1">
    <citation type="submission" date="2024-04" db="EMBL/GenBank/DDBJ databases">
        <authorList>
            <person name="Rising A."/>
            <person name="Reimegard J."/>
            <person name="Sonavane S."/>
            <person name="Akerstrom W."/>
            <person name="Nylinder S."/>
            <person name="Hedman E."/>
            <person name="Kallberg Y."/>
        </authorList>
    </citation>
    <scope>NUCLEOTIDE SEQUENCE [LARGE SCALE GENOMIC DNA]</scope>
</reference>
<evidence type="ECO:0000256" key="1">
    <source>
        <dbReference type="SAM" id="MobiDB-lite"/>
    </source>
</evidence>
<proteinExistence type="predicted"/>
<protein>
    <submittedName>
        <fullName evidence="3">Uncharacterized protein</fullName>
    </submittedName>
</protein>
<keyword evidence="2" id="KW-0812">Transmembrane</keyword>
<feature type="compositionally biased region" description="Basic residues" evidence="1">
    <location>
        <begin position="71"/>
        <end position="82"/>
    </location>
</feature>
<keyword evidence="2" id="KW-1133">Transmembrane helix</keyword>
<sequence>MEHPEDEHQEPPAGVVIEMVEINPFVHAAQVLPEINTRHHRITPQTPVGVRDGRQIPTCVVRSELPSRRSRLLRGSHRRNRPPRPAVQETGVVEDQPAVTEDRRQWIDMRESRREEERRSPWSTVQKMLCFSVVVLAAVVAIIAILVWTLSESLPENAARRPPVWRQRLF</sequence>
<accession>A0AAV2AL90</accession>
<organism evidence="3 4">
    <name type="scientific">Larinioides sclopetarius</name>
    <dbReference type="NCBI Taxonomy" id="280406"/>
    <lineage>
        <taxon>Eukaryota</taxon>
        <taxon>Metazoa</taxon>
        <taxon>Ecdysozoa</taxon>
        <taxon>Arthropoda</taxon>
        <taxon>Chelicerata</taxon>
        <taxon>Arachnida</taxon>
        <taxon>Araneae</taxon>
        <taxon>Araneomorphae</taxon>
        <taxon>Entelegynae</taxon>
        <taxon>Araneoidea</taxon>
        <taxon>Araneidae</taxon>
        <taxon>Larinioides</taxon>
    </lineage>
</organism>
<evidence type="ECO:0000313" key="4">
    <source>
        <dbReference type="Proteomes" id="UP001497382"/>
    </source>
</evidence>
<dbReference type="Proteomes" id="UP001497382">
    <property type="component" value="Unassembled WGS sequence"/>
</dbReference>
<evidence type="ECO:0000313" key="3">
    <source>
        <dbReference type="EMBL" id="CAL1283864.1"/>
    </source>
</evidence>
<keyword evidence="2" id="KW-0472">Membrane</keyword>
<dbReference type="EMBL" id="CAXIEN010000172">
    <property type="protein sequence ID" value="CAL1283864.1"/>
    <property type="molecule type" value="Genomic_DNA"/>
</dbReference>
<keyword evidence="4" id="KW-1185">Reference proteome</keyword>
<evidence type="ECO:0000256" key="2">
    <source>
        <dbReference type="SAM" id="Phobius"/>
    </source>
</evidence>
<feature type="transmembrane region" description="Helical" evidence="2">
    <location>
        <begin position="128"/>
        <end position="150"/>
    </location>
</feature>
<dbReference type="AlphaFoldDB" id="A0AAV2AL90"/>
<gene>
    <name evidence="3" type="ORF">LARSCL_LOCUS12851</name>
</gene>
<feature type="region of interest" description="Disordered" evidence="1">
    <location>
        <begin position="71"/>
        <end position="98"/>
    </location>
</feature>
<comment type="caution">
    <text evidence="3">The sequence shown here is derived from an EMBL/GenBank/DDBJ whole genome shotgun (WGS) entry which is preliminary data.</text>
</comment>